<proteinExistence type="predicted"/>
<name>A0ABT7T9A1_9MICO</name>
<evidence type="ECO:0000313" key="2">
    <source>
        <dbReference type="EMBL" id="MDM7886150.1"/>
    </source>
</evidence>
<reference evidence="2 3" key="1">
    <citation type="submission" date="2023-06" db="EMBL/GenBank/DDBJ databases">
        <authorList>
            <person name="Feng G."/>
            <person name="Li J."/>
            <person name="Zhu H."/>
        </authorList>
    </citation>
    <scope>NUCLEOTIDE SEQUENCE [LARGE SCALE GENOMIC DNA]</scope>
    <source>
        <strain evidence="2 3">RHCKG23</strain>
    </source>
</reference>
<dbReference type="RefSeq" id="WP_289459427.1">
    <property type="nucleotide sequence ID" value="NZ_JAUCML010000009.1"/>
</dbReference>
<accession>A0ABT7T9A1</accession>
<organism evidence="2 3">
    <name type="scientific">Curtobacterium citri</name>
    <dbReference type="NCBI Taxonomy" id="3055139"/>
    <lineage>
        <taxon>Bacteria</taxon>
        <taxon>Bacillati</taxon>
        <taxon>Actinomycetota</taxon>
        <taxon>Actinomycetes</taxon>
        <taxon>Micrococcales</taxon>
        <taxon>Microbacteriaceae</taxon>
        <taxon>Curtobacterium</taxon>
    </lineage>
</organism>
<gene>
    <name evidence="2" type="ORF">QUG92_13635</name>
</gene>
<evidence type="ECO:0000313" key="3">
    <source>
        <dbReference type="Proteomes" id="UP001237823"/>
    </source>
</evidence>
<comment type="caution">
    <text evidence="2">The sequence shown here is derived from an EMBL/GenBank/DDBJ whole genome shotgun (WGS) entry which is preliminary data.</text>
</comment>
<protein>
    <submittedName>
        <fullName evidence="2">Glycosyltransferase</fullName>
    </submittedName>
</protein>
<keyword evidence="3" id="KW-1185">Reference proteome</keyword>
<dbReference type="Gene3D" id="3.40.50.2000">
    <property type="entry name" value="Glycogen Phosphorylase B"/>
    <property type="match status" value="1"/>
</dbReference>
<dbReference type="Pfam" id="PF04101">
    <property type="entry name" value="Glyco_tran_28_C"/>
    <property type="match status" value="1"/>
</dbReference>
<dbReference type="Proteomes" id="UP001237823">
    <property type="component" value="Unassembled WGS sequence"/>
</dbReference>
<dbReference type="InterPro" id="IPR007235">
    <property type="entry name" value="Glyco_trans_28_C"/>
</dbReference>
<feature type="domain" description="Glycosyl transferase family 28 C-terminal" evidence="1">
    <location>
        <begin position="3"/>
        <end position="139"/>
    </location>
</feature>
<dbReference type="EMBL" id="JAUCML010000009">
    <property type="protein sequence ID" value="MDM7886150.1"/>
    <property type="molecule type" value="Genomic_DNA"/>
</dbReference>
<evidence type="ECO:0000259" key="1">
    <source>
        <dbReference type="Pfam" id="PF04101"/>
    </source>
</evidence>
<sequence length="174" mass="19209">MKIMVSVGTHEQTFQRLLDEVARAGRLRSSDQWVVQYGVGSFPDDVPGVLTAERYFDAPSMRRHLEWADVLVSQASPGNVFGALDAGTWPIVAGRSRAAGEHVDDHQMRFARHLHVAGRATALTHPTSLLAALEAEDRRDPEERLAAVRTGRASAIRNQRKFRDAVWGVLGCTP</sequence>